<comment type="caution">
    <text evidence="1">The sequence shown here is derived from an EMBL/GenBank/DDBJ whole genome shotgun (WGS) entry which is preliminary data.</text>
</comment>
<proteinExistence type="predicted"/>
<keyword evidence="2" id="KW-1185">Reference proteome</keyword>
<organism evidence="1 2">
    <name type="scientific">Lipomyces kononenkoae</name>
    <name type="common">Yeast</name>
    <dbReference type="NCBI Taxonomy" id="34357"/>
    <lineage>
        <taxon>Eukaryota</taxon>
        <taxon>Fungi</taxon>
        <taxon>Dikarya</taxon>
        <taxon>Ascomycota</taxon>
        <taxon>Saccharomycotina</taxon>
        <taxon>Lipomycetes</taxon>
        <taxon>Lipomycetales</taxon>
        <taxon>Lipomycetaceae</taxon>
        <taxon>Lipomyces</taxon>
    </lineage>
</organism>
<evidence type="ECO:0000313" key="1">
    <source>
        <dbReference type="EMBL" id="KAK9237085.1"/>
    </source>
</evidence>
<protein>
    <submittedName>
        <fullName evidence="1">Uncharacterized protein</fullName>
    </submittedName>
</protein>
<name>A0ACC3SZS2_LIPKO</name>
<reference evidence="2" key="1">
    <citation type="journal article" date="2024" name="Front. Bioeng. Biotechnol.">
        <title>Genome-scale model development and genomic sequencing of the oleaginous clade Lipomyces.</title>
        <authorList>
            <person name="Czajka J.J."/>
            <person name="Han Y."/>
            <person name="Kim J."/>
            <person name="Mondo S.J."/>
            <person name="Hofstad B.A."/>
            <person name="Robles A."/>
            <person name="Haridas S."/>
            <person name="Riley R."/>
            <person name="LaButti K."/>
            <person name="Pangilinan J."/>
            <person name="Andreopoulos W."/>
            <person name="Lipzen A."/>
            <person name="Yan J."/>
            <person name="Wang M."/>
            <person name="Ng V."/>
            <person name="Grigoriev I.V."/>
            <person name="Spatafora J.W."/>
            <person name="Magnuson J.K."/>
            <person name="Baker S.E."/>
            <person name="Pomraning K.R."/>
        </authorList>
    </citation>
    <scope>NUCLEOTIDE SEQUENCE [LARGE SCALE GENOMIC DNA]</scope>
    <source>
        <strain evidence="2">CBS 7786</strain>
    </source>
</reference>
<evidence type="ECO:0000313" key="2">
    <source>
        <dbReference type="Proteomes" id="UP001433508"/>
    </source>
</evidence>
<gene>
    <name evidence="1" type="ORF">V1525DRAFT_419810</name>
</gene>
<accession>A0ACC3SZS2</accession>
<sequence>MRHTIFLIFFALWCTILQVNATGIGNFSVERFVIQPINYEFSCDEGLFGISVFTKLTGGAVQNVLDPPRPDGLTHEQAYRQMINLLEEGDAVGAARIYDNHESRVFLQAIAGVNTTSLSSNCTEASFANYMRNSATIERRTSVNYFTVLEEARQSEVSNYSGSMLQRRFRPMFVQVWRAGRNQPD</sequence>
<dbReference type="EMBL" id="MU971374">
    <property type="protein sequence ID" value="KAK9237085.1"/>
    <property type="molecule type" value="Genomic_DNA"/>
</dbReference>
<dbReference type="Proteomes" id="UP001433508">
    <property type="component" value="Unassembled WGS sequence"/>
</dbReference>